<dbReference type="Proteomes" id="UP000059074">
    <property type="component" value="Unassembled WGS sequence"/>
</dbReference>
<proteinExistence type="predicted"/>
<dbReference type="SMART" id="SM00228">
    <property type="entry name" value="PDZ"/>
    <property type="match status" value="1"/>
</dbReference>
<dbReference type="Gene3D" id="3.90.226.10">
    <property type="entry name" value="2-enoyl-CoA Hydratase, Chain A, domain 1"/>
    <property type="match status" value="1"/>
</dbReference>
<dbReference type="Pfam" id="PF14684">
    <property type="entry name" value="Tricorn_C1"/>
    <property type="match status" value="1"/>
</dbReference>
<comment type="caution">
    <text evidence="2">The sequence shown here is derived from an EMBL/GenBank/DDBJ whole genome shotgun (WGS) entry which is preliminary data.</text>
</comment>
<dbReference type="InterPro" id="IPR029045">
    <property type="entry name" value="ClpP/crotonase-like_dom_sf"/>
</dbReference>
<dbReference type="GO" id="GO:0007165">
    <property type="term" value="P:signal transduction"/>
    <property type="evidence" value="ECO:0007669"/>
    <property type="project" value="TreeGrafter"/>
</dbReference>
<dbReference type="EMBL" id="LMTR01000047">
    <property type="protein sequence ID" value="KWT69187.1"/>
    <property type="molecule type" value="Genomic_DNA"/>
</dbReference>
<dbReference type="OrthoDB" id="9758793at2"/>
<dbReference type="STRING" id="121290.APY04_1618"/>
<dbReference type="RefSeq" id="WP_068461399.1">
    <property type="nucleotide sequence ID" value="NZ_LMTR01000047.1"/>
</dbReference>
<dbReference type="InterPro" id="IPR001478">
    <property type="entry name" value="PDZ"/>
</dbReference>
<dbReference type="InterPro" id="IPR028204">
    <property type="entry name" value="Tricorn_C1"/>
</dbReference>
<dbReference type="GO" id="GO:0004175">
    <property type="term" value="F:endopeptidase activity"/>
    <property type="evidence" value="ECO:0007669"/>
    <property type="project" value="TreeGrafter"/>
</dbReference>
<keyword evidence="2" id="KW-0645">Protease</keyword>
<keyword evidence="2" id="KW-0378">Hydrolase</keyword>
<dbReference type="PANTHER" id="PTHR32060:SF30">
    <property type="entry name" value="CARBOXY-TERMINAL PROCESSING PROTEASE CTPA"/>
    <property type="match status" value="1"/>
</dbReference>
<dbReference type="AlphaFoldDB" id="A0A109BI34"/>
<sequence>MRATAFVRSGALAVAMAGAQVLPLPLAEARPVSRTAQETTAVYDEVWRLVRDRFYDAKLLGLDWDSLGEKHRATYAAANSDAQRSAAINALLGELGVSHTRHYTPDETAYYELADIFRYPLRRELRKHFTDGTVRYTGIGVFTRDIDGKTFITAVFPNMGADRAGLVAGDEIIAADGQPFEAVGSFRDKAGKKVELEIRRTANGDTQKITVEPHAIEPGKAFHTALRSSARIIEHNGKSIGYVRVWSYAGGNYHETLENVLSEGRLKDADALIWDLRDGWGGAQPSYLNVFNPHGPTLTLKGRTGAERIVDFRWNRPVTMLVNGGTRSGKEVLAYGFKKNKFGEVVGETTAGALLAGTSFMLSDGSLLILAVQDAEVDGERLEGKGVAPSVEVPFDVRYAAGKDPQLDRALEVLSGSM</sequence>
<dbReference type="PROSITE" id="PS50106">
    <property type="entry name" value="PDZ"/>
    <property type="match status" value="1"/>
</dbReference>
<keyword evidence="3" id="KW-1185">Reference proteome</keyword>
<dbReference type="InterPro" id="IPR036034">
    <property type="entry name" value="PDZ_sf"/>
</dbReference>
<dbReference type="GO" id="GO:0006508">
    <property type="term" value="P:proteolysis"/>
    <property type="evidence" value="ECO:0007669"/>
    <property type="project" value="UniProtKB-KW"/>
</dbReference>
<organism evidence="2 3">
    <name type="scientific">Hyphomicrobium sulfonivorans</name>
    <dbReference type="NCBI Taxonomy" id="121290"/>
    <lineage>
        <taxon>Bacteria</taxon>
        <taxon>Pseudomonadati</taxon>
        <taxon>Pseudomonadota</taxon>
        <taxon>Alphaproteobacteria</taxon>
        <taxon>Hyphomicrobiales</taxon>
        <taxon>Hyphomicrobiaceae</taxon>
        <taxon>Hyphomicrobium</taxon>
    </lineage>
</organism>
<dbReference type="SUPFAM" id="SSF50156">
    <property type="entry name" value="PDZ domain-like"/>
    <property type="match status" value="1"/>
</dbReference>
<gene>
    <name evidence="2" type="ORF">APY04_1618</name>
</gene>
<reference evidence="2 3" key="1">
    <citation type="submission" date="2015-10" db="EMBL/GenBank/DDBJ databases">
        <title>Transcriptomic analysis of a linuron degrading triple-species bacterial consortium.</title>
        <authorList>
            <person name="Albers P."/>
        </authorList>
    </citation>
    <scope>NUCLEOTIDE SEQUENCE [LARGE SCALE GENOMIC DNA]</scope>
    <source>
        <strain evidence="2 3">WDL6</strain>
    </source>
</reference>
<dbReference type="Gene3D" id="3.30.750.44">
    <property type="match status" value="1"/>
</dbReference>
<dbReference type="Pfam" id="PF03572">
    <property type="entry name" value="Peptidase_S41"/>
    <property type="match status" value="1"/>
</dbReference>
<protein>
    <submittedName>
        <fullName evidence="2">Carboxyl-terminal protease</fullName>
    </submittedName>
</protein>
<evidence type="ECO:0000313" key="3">
    <source>
        <dbReference type="Proteomes" id="UP000059074"/>
    </source>
</evidence>
<dbReference type="GO" id="GO:0030288">
    <property type="term" value="C:outer membrane-bounded periplasmic space"/>
    <property type="evidence" value="ECO:0007669"/>
    <property type="project" value="TreeGrafter"/>
</dbReference>
<name>A0A109BI34_HYPSL</name>
<dbReference type="SUPFAM" id="SSF52096">
    <property type="entry name" value="ClpP/crotonase"/>
    <property type="match status" value="1"/>
</dbReference>
<dbReference type="PANTHER" id="PTHR32060">
    <property type="entry name" value="TAIL-SPECIFIC PROTEASE"/>
    <property type="match status" value="1"/>
</dbReference>
<evidence type="ECO:0000313" key="2">
    <source>
        <dbReference type="EMBL" id="KWT69187.1"/>
    </source>
</evidence>
<dbReference type="Gene3D" id="2.30.42.10">
    <property type="match status" value="1"/>
</dbReference>
<dbReference type="InterPro" id="IPR005151">
    <property type="entry name" value="Tail-specific_protease"/>
</dbReference>
<dbReference type="SMART" id="SM00245">
    <property type="entry name" value="TSPc"/>
    <property type="match status" value="1"/>
</dbReference>
<dbReference type="PATRIC" id="fig|121290.4.peg.108"/>
<dbReference type="GO" id="GO:0008236">
    <property type="term" value="F:serine-type peptidase activity"/>
    <property type="evidence" value="ECO:0007669"/>
    <property type="project" value="InterPro"/>
</dbReference>
<feature type="domain" description="PDZ" evidence="1">
    <location>
        <begin position="122"/>
        <end position="202"/>
    </location>
</feature>
<evidence type="ECO:0000259" key="1">
    <source>
        <dbReference type="PROSITE" id="PS50106"/>
    </source>
</evidence>
<dbReference type="CDD" id="cd07562">
    <property type="entry name" value="Peptidase_S41_TRI"/>
    <property type="match status" value="1"/>
</dbReference>
<accession>A0A109BI34</accession>